<dbReference type="Pfam" id="PF11588">
    <property type="entry name" value="DUF3243"/>
    <property type="match status" value="1"/>
</dbReference>
<organism evidence="1 2">
    <name type="scientific">Iocasia fonsfrigidae</name>
    <dbReference type="NCBI Taxonomy" id="2682810"/>
    <lineage>
        <taxon>Bacteria</taxon>
        <taxon>Bacillati</taxon>
        <taxon>Bacillota</taxon>
        <taxon>Clostridia</taxon>
        <taxon>Halanaerobiales</taxon>
        <taxon>Halanaerobiaceae</taxon>
        <taxon>Iocasia</taxon>
    </lineage>
</organism>
<dbReference type="InterPro" id="IPR038292">
    <property type="entry name" value="YmfJ/YflH_sf"/>
</dbReference>
<accession>A0A8A7KPV8</accession>
<keyword evidence="2" id="KW-1185">Reference proteome</keyword>
<evidence type="ECO:0000313" key="2">
    <source>
        <dbReference type="Proteomes" id="UP000665020"/>
    </source>
</evidence>
<proteinExistence type="predicted"/>
<dbReference type="EMBL" id="CP046640">
    <property type="protein sequence ID" value="QTM00075.1"/>
    <property type="molecule type" value="Genomic_DNA"/>
</dbReference>
<reference evidence="1" key="1">
    <citation type="submission" date="2019-12" db="EMBL/GenBank/DDBJ databases">
        <authorList>
            <person name="zhang j."/>
            <person name="sun C.M."/>
        </authorList>
    </citation>
    <scope>NUCLEOTIDE SEQUENCE</scope>
    <source>
        <strain evidence="1">NS-1</strain>
    </source>
</reference>
<dbReference type="Proteomes" id="UP000665020">
    <property type="component" value="Chromosome"/>
</dbReference>
<evidence type="ECO:0000313" key="1">
    <source>
        <dbReference type="EMBL" id="QTM00075.1"/>
    </source>
</evidence>
<protein>
    <submittedName>
        <fullName evidence="1">DUF3243 family protein</fullName>
    </submittedName>
</protein>
<dbReference type="InterPro" id="IPR021637">
    <property type="entry name" value="DUF3243"/>
</dbReference>
<sequence length="87" mass="9823">MERYEDWDDWKKTLGQAVAAGNSIGMGDETIVKIGSKLGDILDSIVEPENREQRVLKELWDLASEEEQNALTGMIVKMVKGERKVET</sequence>
<name>A0A8A7KPV8_9FIRM</name>
<dbReference type="Gene3D" id="1.10.760.20">
    <property type="entry name" value="Protein of unknown function DUF3243"/>
    <property type="match status" value="1"/>
</dbReference>
<dbReference type="InterPro" id="IPR024702">
    <property type="entry name" value="Uncharacterised_YmfJ"/>
</dbReference>
<gene>
    <name evidence="1" type="ORF">GM661_15450</name>
</gene>
<dbReference type="PIRSF" id="PIRSF004764">
    <property type="entry name" value="YmfJ"/>
    <property type="match status" value="1"/>
</dbReference>
<dbReference type="KEGG" id="ifn:GM661_15450"/>
<dbReference type="AlphaFoldDB" id="A0A8A7KPV8"/>